<keyword evidence="9 10" id="KW-0539">Nucleus</keyword>
<proteinExistence type="inferred from homology"/>
<dbReference type="SMART" id="SM00279">
    <property type="entry name" value="HhH2"/>
    <property type="match status" value="1"/>
</dbReference>
<evidence type="ECO:0000259" key="12">
    <source>
        <dbReference type="SMART" id="SM00484"/>
    </source>
</evidence>
<dbReference type="PROSITE" id="PS00841">
    <property type="entry name" value="XPG_1"/>
    <property type="match status" value="1"/>
</dbReference>
<evidence type="ECO:0000256" key="1">
    <source>
        <dbReference type="ARBA" id="ARBA00004123"/>
    </source>
</evidence>
<dbReference type="GO" id="GO:0017108">
    <property type="term" value="F:5'-flap endonuclease activity"/>
    <property type="evidence" value="ECO:0007669"/>
    <property type="project" value="TreeGrafter"/>
</dbReference>
<sequence>MGITGLLPFLKKASCSVNIKEFSGYTAAVDVYCWLHKSSYACAMDLALGNPTDQYVRYVIKYLELLMSHKVKPILVFDGANLPSKSETEKKRRESKEAYRKKAAEHLLRGDREAAQECFQRSVFVTPQMANDVLVAARKMGVDCIVAPYEADAQLAYLNRAGYADLIITEDSDLLLFGCKQVIFKLDLTGSGVLVAVTAGIGELCCGMRPSQFTEQTLRFMGILSGCDYFPGIPGIGLATAAKILRQTRLTDLRELLTKIGLYVNLNAVAVSLTMDEKKSRKGNTTNGAFDDQLDQTRPADNKLANSTAKGLHCSVIDAAVRAERTFRLQVVFDPCNRTQRRLTDPTSDDINDELRMCWNGPSIEDTENLFSFAGQLLKDRHMAAQLALGNVRFDDGRVLSDFNPDLPNQVRVPLLLQKPRSDGNLFNHMKSNSFGPNSTRPVLGQLGVGDRTNAINALQQPNPRRLQMSIWHKDYPTQKIWVHRTLDAHGNGEKFHCLSVSLVSEEGPTVTNAATINTEEEEVTTLNRTNCRLSGVRSTYGKRMLVAAPICQALESSSKRIKDVRSNPQETHKKSPEVSPKIDSEETNSQILHTYEHVAPEMTPIRFPCGESYLTSTVVSSSAYFACHSDDVQCALQSALDANPEPSPCMRSPVFHRNPFASPFHTPGLRSPTFTASDPSESSKNQIEDLPTSPTLDGIPAACLLDRSTSDKRASCDSPTTNTTLVEELQSPVNNSLSGYKTPPRHCLTDEFADIVDSSPNFLDAHVYQPSPQLIHDSCDSGSHVQASESIRQWSFTSNNRSRRSSKIVRGCPTSRRGLKNEVKNHGSRSNATLDSFFKQWQFRPDR</sequence>
<evidence type="ECO:0000256" key="6">
    <source>
        <dbReference type="ARBA" id="ARBA00022801"/>
    </source>
</evidence>
<dbReference type="AlphaFoldDB" id="A0A504YA72"/>
<dbReference type="PANTHER" id="PTHR11081">
    <property type="entry name" value="FLAP ENDONUCLEASE FAMILY MEMBER"/>
    <property type="match status" value="1"/>
</dbReference>
<evidence type="ECO:0000256" key="4">
    <source>
        <dbReference type="ARBA" id="ARBA00022759"/>
    </source>
</evidence>
<dbReference type="GO" id="GO:0005634">
    <property type="term" value="C:nucleus"/>
    <property type="evidence" value="ECO:0007669"/>
    <property type="project" value="UniProtKB-SubCell"/>
</dbReference>
<keyword evidence="7 10" id="KW-0460">Magnesium</keyword>
<dbReference type="PRINTS" id="PR00853">
    <property type="entry name" value="XPGRADSUPER"/>
</dbReference>
<name>A0A504YA72_FASGI</name>
<feature type="region of interest" description="Disordered" evidence="11">
    <location>
        <begin position="806"/>
        <end position="829"/>
    </location>
</feature>
<comment type="caution">
    <text evidence="14">The sequence shown here is derived from an EMBL/GenBank/DDBJ whole genome shotgun (WGS) entry which is preliminary data.</text>
</comment>
<evidence type="ECO:0000256" key="8">
    <source>
        <dbReference type="ARBA" id="ARBA00023204"/>
    </source>
</evidence>
<keyword evidence="6 10" id="KW-0378">Hydrolase</keyword>
<keyword evidence="8 10" id="KW-0234">DNA repair</keyword>
<feature type="compositionally biased region" description="Polar residues" evidence="11">
    <location>
        <begin position="673"/>
        <end position="686"/>
    </location>
</feature>
<evidence type="ECO:0000256" key="5">
    <source>
        <dbReference type="ARBA" id="ARBA00022763"/>
    </source>
</evidence>
<dbReference type="InterPro" id="IPR029060">
    <property type="entry name" value="PIN-like_dom_sf"/>
</dbReference>
<dbReference type="InterPro" id="IPR044752">
    <property type="entry name" value="PIN-like_EXO1"/>
</dbReference>
<dbReference type="SMART" id="SM00485">
    <property type="entry name" value="XPGN"/>
    <property type="match status" value="1"/>
</dbReference>
<evidence type="ECO:0000256" key="9">
    <source>
        <dbReference type="ARBA" id="ARBA00023242"/>
    </source>
</evidence>
<dbReference type="EC" id="3.1.-.-" evidence="10"/>
<dbReference type="SMART" id="SM00484">
    <property type="entry name" value="XPGI"/>
    <property type="match status" value="1"/>
</dbReference>
<comment type="cofactor">
    <cofactor evidence="10">
        <name>Mg(2+)</name>
        <dbReference type="ChEBI" id="CHEBI:18420"/>
    </cofactor>
    <text evidence="10">Binds 2 magnesium ions per subunit. They probably participate in the reaction catalyzed by the enzyme. May bind an additional third magnesium ion after substrate binding.</text>
</comment>
<dbReference type="InterPro" id="IPR006084">
    <property type="entry name" value="XPG/Rad2"/>
</dbReference>
<dbReference type="GO" id="GO:0046872">
    <property type="term" value="F:metal ion binding"/>
    <property type="evidence" value="ECO:0007669"/>
    <property type="project" value="UniProtKB-UniRule"/>
</dbReference>
<keyword evidence="15" id="KW-1185">Reference proteome</keyword>
<evidence type="ECO:0000256" key="10">
    <source>
        <dbReference type="RuleBase" id="RU910737"/>
    </source>
</evidence>
<dbReference type="STRING" id="46835.A0A504YA72"/>
<keyword evidence="10" id="KW-0269">Exonuclease</keyword>
<dbReference type="Pfam" id="PF00867">
    <property type="entry name" value="XPG_I"/>
    <property type="match status" value="1"/>
</dbReference>
<dbReference type="PANTHER" id="PTHR11081:SF8">
    <property type="entry name" value="EXONUCLEASE 1"/>
    <property type="match status" value="1"/>
</dbReference>
<dbReference type="GO" id="GO:0006298">
    <property type="term" value="P:mismatch repair"/>
    <property type="evidence" value="ECO:0007669"/>
    <property type="project" value="TreeGrafter"/>
</dbReference>
<dbReference type="InterPro" id="IPR036279">
    <property type="entry name" value="5-3_exonuclease_C_sf"/>
</dbReference>
<dbReference type="CDD" id="cd09857">
    <property type="entry name" value="PIN_EXO1"/>
    <property type="match status" value="1"/>
</dbReference>
<keyword evidence="2 10" id="KW-0540">Nuclease</keyword>
<evidence type="ECO:0000256" key="7">
    <source>
        <dbReference type="ARBA" id="ARBA00022842"/>
    </source>
</evidence>
<evidence type="ECO:0000256" key="2">
    <source>
        <dbReference type="ARBA" id="ARBA00022722"/>
    </source>
</evidence>
<accession>A0A504YA72</accession>
<evidence type="ECO:0000313" key="15">
    <source>
        <dbReference type="Proteomes" id="UP000316759"/>
    </source>
</evidence>
<feature type="region of interest" description="Disordered" evidence="11">
    <location>
        <begin position="560"/>
        <end position="586"/>
    </location>
</feature>
<keyword evidence="10" id="KW-0228">DNA excision</keyword>
<keyword evidence="10" id="KW-0267">Excision nuclease</keyword>
<dbReference type="SUPFAM" id="SSF88723">
    <property type="entry name" value="PIN domain-like"/>
    <property type="match status" value="1"/>
</dbReference>
<feature type="compositionally biased region" description="Basic and acidic residues" evidence="11">
    <location>
        <begin position="560"/>
        <end position="585"/>
    </location>
</feature>
<dbReference type="PROSITE" id="PS00842">
    <property type="entry name" value="XPG_2"/>
    <property type="match status" value="1"/>
</dbReference>
<evidence type="ECO:0000256" key="11">
    <source>
        <dbReference type="SAM" id="MobiDB-lite"/>
    </source>
</evidence>
<keyword evidence="3 10" id="KW-0479">Metal-binding</keyword>
<dbReference type="InterPro" id="IPR006085">
    <property type="entry name" value="XPG_DNA_repair_N"/>
</dbReference>
<feature type="domain" description="XPG N-terminal" evidence="13">
    <location>
        <begin position="1"/>
        <end position="99"/>
    </location>
</feature>
<dbReference type="SUPFAM" id="SSF47807">
    <property type="entry name" value="5' to 3' exonuclease, C-terminal subdomain"/>
    <property type="match status" value="1"/>
</dbReference>
<dbReference type="GO" id="GO:0035312">
    <property type="term" value="F:5'-3' DNA exonuclease activity"/>
    <property type="evidence" value="ECO:0007669"/>
    <property type="project" value="UniProtKB-UniRule"/>
</dbReference>
<keyword evidence="4" id="KW-0255">Endonuclease</keyword>
<dbReference type="InterPro" id="IPR019974">
    <property type="entry name" value="XPG_CS"/>
</dbReference>
<feature type="domain" description="XPG-I" evidence="12">
    <location>
        <begin position="138"/>
        <end position="220"/>
    </location>
</feature>
<dbReference type="EMBL" id="SUNJ01011971">
    <property type="protein sequence ID" value="TPP58482.1"/>
    <property type="molecule type" value="Genomic_DNA"/>
</dbReference>
<evidence type="ECO:0000259" key="13">
    <source>
        <dbReference type="SMART" id="SM00485"/>
    </source>
</evidence>
<dbReference type="GO" id="GO:0003677">
    <property type="term" value="F:DNA binding"/>
    <property type="evidence" value="ECO:0007669"/>
    <property type="project" value="UniProtKB-UniRule"/>
</dbReference>
<keyword evidence="5 10" id="KW-0227">DNA damage</keyword>
<dbReference type="Pfam" id="PF00752">
    <property type="entry name" value="XPG_N"/>
    <property type="match status" value="1"/>
</dbReference>
<evidence type="ECO:0000256" key="3">
    <source>
        <dbReference type="ARBA" id="ARBA00022723"/>
    </source>
</evidence>
<dbReference type="OrthoDB" id="26491at2759"/>
<evidence type="ECO:0000313" key="14">
    <source>
        <dbReference type="EMBL" id="TPP58482.1"/>
    </source>
</evidence>
<dbReference type="GO" id="GO:0006310">
    <property type="term" value="P:DNA recombination"/>
    <property type="evidence" value="ECO:0007669"/>
    <property type="project" value="TreeGrafter"/>
</dbReference>
<dbReference type="InterPro" id="IPR006086">
    <property type="entry name" value="XPG-I_dom"/>
</dbReference>
<dbReference type="InterPro" id="IPR008918">
    <property type="entry name" value="HhH2"/>
</dbReference>
<organism evidence="14 15">
    <name type="scientific">Fasciola gigantica</name>
    <name type="common">Giant liver fluke</name>
    <dbReference type="NCBI Taxonomy" id="46835"/>
    <lineage>
        <taxon>Eukaryota</taxon>
        <taxon>Metazoa</taxon>
        <taxon>Spiralia</taxon>
        <taxon>Lophotrochozoa</taxon>
        <taxon>Platyhelminthes</taxon>
        <taxon>Trematoda</taxon>
        <taxon>Digenea</taxon>
        <taxon>Plagiorchiida</taxon>
        <taxon>Echinostomata</taxon>
        <taxon>Echinostomatoidea</taxon>
        <taxon>Fasciolidae</taxon>
        <taxon>Fasciola</taxon>
    </lineage>
</organism>
<gene>
    <name evidence="14" type="ORF">FGIG_01907</name>
</gene>
<comment type="subcellular location">
    <subcellularLocation>
        <location evidence="1 10">Nucleus</location>
    </subcellularLocation>
</comment>
<protein>
    <recommendedName>
        <fullName evidence="10">Exonuclease 1</fullName>
        <ecNumber evidence="10">3.1.-.-</ecNumber>
    </recommendedName>
</protein>
<dbReference type="Proteomes" id="UP000316759">
    <property type="component" value="Unassembled WGS sequence"/>
</dbReference>
<reference evidence="14 15" key="1">
    <citation type="submission" date="2019-04" db="EMBL/GenBank/DDBJ databases">
        <title>Annotation for the trematode Fasciola gigantica.</title>
        <authorList>
            <person name="Choi Y.-J."/>
        </authorList>
    </citation>
    <scope>NUCLEOTIDE SEQUENCE [LARGE SCALE GENOMIC DNA]</scope>
    <source>
        <strain evidence="14">Uganda_cow_1</strain>
    </source>
</reference>
<dbReference type="FunFam" id="3.40.50.1010:FF:000002">
    <property type="entry name" value="Exonuclease 1, putative"/>
    <property type="match status" value="1"/>
</dbReference>
<comment type="function">
    <text evidence="10">5'-&gt;3' double-stranded DNA exonuclease which may also possess a cryptic 3'-&gt;5' double-stranded DNA exonuclease activity. Functions in DNA mismatch repair.</text>
</comment>
<dbReference type="Gene3D" id="3.40.50.1010">
    <property type="entry name" value="5'-nuclease"/>
    <property type="match status" value="1"/>
</dbReference>
<keyword evidence="10" id="KW-0238">DNA-binding</keyword>
<dbReference type="Gene3D" id="1.10.150.20">
    <property type="entry name" value="5' to 3' exonuclease, C-terminal subdomain"/>
    <property type="match status" value="1"/>
</dbReference>
<feature type="region of interest" description="Disordered" evidence="11">
    <location>
        <begin position="667"/>
        <end position="700"/>
    </location>
</feature>
<comment type="similarity">
    <text evidence="10">Belongs to the XPG/RAD2 endonuclease family. EXO1 subfamily.</text>
</comment>